<evidence type="ECO:0000313" key="3">
    <source>
        <dbReference type="Proteomes" id="UP001162029"/>
    </source>
</evidence>
<sequence length="251" mass="27633">MEAQKENIYLNAGGDASKSNLSTPQSGFVIHEDSESTGKKRIKERSSDKKRRVLGDISNKQRDRQRSNNSDGIESTKKGGPGKGLERPTKLTAKKKAKTPLKAKAVASLESKSKTGTKPPRVDEAPDIEFAYGGLSSPTSDSAFVQGLHDEIIQDILNDKTPTLFDEYHSAHAVDDWSDEKAMLESGKFPSSWWSKELEKTDLQEEVEEDYLVFDDVPPPDDLSNEFLGSVESDGLLEDVLSVNVEAVCTE</sequence>
<protein>
    <submittedName>
        <fullName evidence="2">Uncharacterized protein</fullName>
    </submittedName>
</protein>
<feature type="region of interest" description="Disordered" evidence="1">
    <location>
        <begin position="1"/>
        <end position="125"/>
    </location>
</feature>
<feature type="compositionally biased region" description="Polar residues" evidence="1">
    <location>
        <begin position="17"/>
        <end position="26"/>
    </location>
</feature>
<evidence type="ECO:0000256" key="1">
    <source>
        <dbReference type="SAM" id="MobiDB-lite"/>
    </source>
</evidence>
<dbReference type="EMBL" id="CANTFM010000928">
    <property type="protein sequence ID" value="CAI5731869.1"/>
    <property type="molecule type" value="Genomic_DNA"/>
</dbReference>
<name>A0AAV0U892_9STRA</name>
<organism evidence="2 3">
    <name type="scientific">Peronospora destructor</name>
    <dbReference type="NCBI Taxonomy" id="86335"/>
    <lineage>
        <taxon>Eukaryota</taxon>
        <taxon>Sar</taxon>
        <taxon>Stramenopiles</taxon>
        <taxon>Oomycota</taxon>
        <taxon>Peronosporomycetes</taxon>
        <taxon>Peronosporales</taxon>
        <taxon>Peronosporaceae</taxon>
        <taxon>Peronospora</taxon>
    </lineage>
</organism>
<feature type="compositionally biased region" description="Basic residues" evidence="1">
    <location>
        <begin position="39"/>
        <end position="52"/>
    </location>
</feature>
<dbReference type="AlphaFoldDB" id="A0AAV0U892"/>
<accession>A0AAV0U892</accession>
<gene>
    <name evidence="2" type="ORF">PDE001_LOCUS4931</name>
</gene>
<feature type="compositionally biased region" description="Basic residues" evidence="1">
    <location>
        <begin position="92"/>
        <end position="101"/>
    </location>
</feature>
<proteinExistence type="predicted"/>
<evidence type="ECO:0000313" key="2">
    <source>
        <dbReference type="EMBL" id="CAI5731869.1"/>
    </source>
</evidence>
<reference evidence="2" key="1">
    <citation type="submission" date="2022-12" db="EMBL/GenBank/DDBJ databases">
        <authorList>
            <person name="Webb A."/>
        </authorList>
    </citation>
    <scope>NUCLEOTIDE SEQUENCE</scope>
    <source>
        <strain evidence="2">Pd1</strain>
    </source>
</reference>
<comment type="caution">
    <text evidence="2">The sequence shown here is derived from an EMBL/GenBank/DDBJ whole genome shotgun (WGS) entry which is preliminary data.</text>
</comment>
<dbReference type="Proteomes" id="UP001162029">
    <property type="component" value="Unassembled WGS sequence"/>
</dbReference>
<keyword evidence="3" id="KW-1185">Reference proteome</keyword>